<dbReference type="InParanoid" id="E9H866"/>
<sequence>MIDEQTTGPVYAELHSRCEYKDKIDELQNQISFLNDQIRESTVELEIERYCNRKFFEKDVTSLLLQEEINSLKELNLQASAKKS</sequence>
<evidence type="ECO:0000313" key="2">
    <source>
        <dbReference type="Proteomes" id="UP000000305"/>
    </source>
</evidence>
<dbReference type="KEGG" id="dpx:DAPPUDRAFT_326582"/>
<evidence type="ECO:0000313" key="1">
    <source>
        <dbReference type="EMBL" id="EFX72019.1"/>
    </source>
</evidence>
<name>E9H866_DAPPU</name>
<organism evidence="1 2">
    <name type="scientific">Daphnia pulex</name>
    <name type="common">Water flea</name>
    <dbReference type="NCBI Taxonomy" id="6669"/>
    <lineage>
        <taxon>Eukaryota</taxon>
        <taxon>Metazoa</taxon>
        <taxon>Ecdysozoa</taxon>
        <taxon>Arthropoda</taxon>
        <taxon>Crustacea</taxon>
        <taxon>Branchiopoda</taxon>
        <taxon>Diplostraca</taxon>
        <taxon>Cladocera</taxon>
        <taxon>Anomopoda</taxon>
        <taxon>Daphniidae</taxon>
        <taxon>Daphnia</taxon>
    </lineage>
</organism>
<protein>
    <submittedName>
        <fullName evidence="1">Uncharacterized protein</fullName>
    </submittedName>
</protein>
<dbReference type="EMBL" id="GL732603">
    <property type="protein sequence ID" value="EFX72019.1"/>
    <property type="molecule type" value="Genomic_DNA"/>
</dbReference>
<gene>
    <name evidence="1" type="ORF">DAPPUDRAFT_326582</name>
</gene>
<dbReference type="Proteomes" id="UP000000305">
    <property type="component" value="Unassembled WGS sequence"/>
</dbReference>
<dbReference type="AlphaFoldDB" id="E9H866"/>
<reference evidence="1 2" key="1">
    <citation type="journal article" date="2011" name="Science">
        <title>The ecoresponsive genome of Daphnia pulex.</title>
        <authorList>
            <person name="Colbourne J.K."/>
            <person name="Pfrender M.E."/>
            <person name="Gilbert D."/>
            <person name="Thomas W.K."/>
            <person name="Tucker A."/>
            <person name="Oakley T.H."/>
            <person name="Tokishita S."/>
            <person name="Aerts A."/>
            <person name="Arnold G.J."/>
            <person name="Basu M.K."/>
            <person name="Bauer D.J."/>
            <person name="Caceres C.E."/>
            <person name="Carmel L."/>
            <person name="Casola C."/>
            <person name="Choi J.H."/>
            <person name="Detter J.C."/>
            <person name="Dong Q."/>
            <person name="Dusheyko S."/>
            <person name="Eads B.D."/>
            <person name="Frohlich T."/>
            <person name="Geiler-Samerotte K.A."/>
            <person name="Gerlach D."/>
            <person name="Hatcher P."/>
            <person name="Jogdeo S."/>
            <person name="Krijgsveld J."/>
            <person name="Kriventseva E.V."/>
            <person name="Kultz D."/>
            <person name="Laforsch C."/>
            <person name="Lindquist E."/>
            <person name="Lopez J."/>
            <person name="Manak J.R."/>
            <person name="Muller J."/>
            <person name="Pangilinan J."/>
            <person name="Patwardhan R.P."/>
            <person name="Pitluck S."/>
            <person name="Pritham E.J."/>
            <person name="Rechtsteiner A."/>
            <person name="Rho M."/>
            <person name="Rogozin I.B."/>
            <person name="Sakarya O."/>
            <person name="Salamov A."/>
            <person name="Schaack S."/>
            <person name="Shapiro H."/>
            <person name="Shiga Y."/>
            <person name="Skalitzky C."/>
            <person name="Smith Z."/>
            <person name="Souvorov A."/>
            <person name="Sung W."/>
            <person name="Tang Z."/>
            <person name="Tsuchiya D."/>
            <person name="Tu H."/>
            <person name="Vos H."/>
            <person name="Wang M."/>
            <person name="Wolf Y.I."/>
            <person name="Yamagata H."/>
            <person name="Yamada T."/>
            <person name="Ye Y."/>
            <person name="Shaw J.R."/>
            <person name="Andrews J."/>
            <person name="Crease T.J."/>
            <person name="Tang H."/>
            <person name="Lucas S.M."/>
            <person name="Robertson H.M."/>
            <person name="Bork P."/>
            <person name="Koonin E.V."/>
            <person name="Zdobnov E.M."/>
            <person name="Grigoriev I.V."/>
            <person name="Lynch M."/>
            <person name="Boore J.L."/>
        </authorList>
    </citation>
    <scope>NUCLEOTIDE SEQUENCE [LARGE SCALE GENOMIC DNA]</scope>
</reference>
<keyword evidence="2" id="KW-1185">Reference proteome</keyword>
<accession>E9H866</accession>
<dbReference type="HOGENOM" id="CLU_2529749_0_0_1"/>
<proteinExistence type="predicted"/>